<keyword evidence="2" id="KW-0436">Ligase</keyword>
<dbReference type="InterPro" id="IPR045851">
    <property type="entry name" value="AMP-bd_C_sf"/>
</dbReference>
<reference evidence="8 9" key="1">
    <citation type="submission" date="2012-02" db="EMBL/GenBank/DDBJ databases">
        <title>Whole genome shotgun sequence of Mobilicoccus pelagius NBRC 104925.</title>
        <authorList>
            <person name="Yoshida Y."/>
            <person name="Hosoyama A."/>
            <person name="Tsuchikane K."/>
            <person name="Katsumata H."/>
            <person name="Yamazaki S."/>
            <person name="Fujita N."/>
        </authorList>
    </citation>
    <scope>NUCLEOTIDE SEQUENCE [LARGE SCALE GENOMIC DNA]</scope>
    <source>
        <strain evidence="8 9">NBRC 104925</strain>
    </source>
</reference>
<dbReference type="InterPro" id="IPR032387">
    <property type="entry name" value="ACAS_N"/>
</dbReference>
<dbReference type="PANTHER" id="PTHR42921">
    <property type="entry name" value="ACETOACETYL-COA SYNTHETASE"/>
    <property type="match status" value="1"/>
</dbReference>
<dbReference type="NCBIfam" id="TIGR01217">
    <property type="entry name" value="ac_ac_CoA_syn"/>
    <property type="match status" value="1"/>
</dbReference>
<dbReference type="InterPro" id="IPR000873">
    <property type="entry name" value="AMP-dep_synth/lig_dom"/>
</dbReference>
<dbReference type="PANTHER" id="PTHR42921:SF1">
    <property type="entry name" value="ACETOACETYL-COA SYNTHETASE"/>
    <property type="match status" value="1"/>
</dbReference>
<dbReference type="InterPro" id="IPR042099">
    <property type="entry name" value="ANL_N_sf"/>
</dbReference>
<evidence type="ECO:0000256" key="4">
    <source>
        <dbReference type="ARBA" id="ARBA00022840"/>
    </source>
</evidence>
<evidence type="ECO:0000313" key="8">
    <source>
        <dbReference type="EMBL" id="GAB48079.1"/>
    </source>
</evidence>
<dbReference type="Pfam" id="PF13193">
    <property type="entry name" value="AMP-binding_C"/>
    <property type="match status" value="1"/>
</dbReference>
<feature type="domain" description="AMP-dependent synthetase/ligase" evidence="5">
    <location>
        <begin position="91"/>
        <end position="467"/>
    </location>
</feature>
<evidence type="ECO:0000259" key="6">
    <source>
        <dbReference type="Pfam" id="PF13193"/>
    </source>
</evidence>
<keyword evidence="4" id="KW-0067">ATP-binding</keyword>
<keyword evidence="3" id="KW-0547">Nucleotide-binding</keyword>
<dbReference type="Proteomes" id="UP000004367">
    <property type="component" value="Unassembled WGS sequence"/>
</dbReference>
<dbReference type="SUPFAM" id="SSF56801">
    <property type="entry name" value="Acetyl-CoA synthetase-like"/>
    <property type="match status" value="1"/>
</dbReference>
<feature type="domain" description="AMP-binding enzyme C-terminal" evidence="6">
    <location>
        <begin position="534"/>
        <end position="608"/>
    </location>
</feature>
<keyword evidence="9" id="KW-1185">Reference proteome</keyword>
<dbReference type="GO" id="GO:0030729">
    <property type="term" value="F:acetoacetate-CoA ligase activity"/>
    <property type="evidence" value="ECO:0007669"/>
    <property type="project" value="InterPro"/>
</dbReference>
<dbReference type="eggNOG" id="COG0365">
    <property type="taxonomic scope" value="Bacteria"/>
</dbReference>
<evidence type="ECO:0000259" key="5">
    <source>
        <dbReference type="Pfam" id="PF00501"/>
    </source>
</evidence>
<name>H5UQS1_9MICO</name>
<dbReference type="AlphaFoldDB" id="H5UQS1"/>
<comment type="caution">
    <text evidence="8">The sequence shown here is derived from an EMBL/GenBank/DDBJ whole genome shotgun (WGS) entry which is preliminary data.</text>
</comment>
<evidence type="ECO:0000256" key="1">
    <source>
        <dbReference type="ARBA" id="ARBA00006432"/>
    </source>
</evidence>
<gene>
    <name evidence="8" type="primary">acsA</name>
    <name evidence="8" type="ORF">MOPEL_041_00230</name>
</gene>
<evidence type="ECO:0000256" key="2">
    <source>
        <dbReference type="ARBA" id="ARBA00022598"/>
    </source>
</evidence>
<dbReference type="GO" id="GO:0005524">
    <property type="term" value="F:ATP binding"/>
    <property type="evidence" value="ECO:0007669"/>
    <property type="project" value="UniProtKB-KW"/>
</dbReference>
<dbReference type="NCBIfam" id="NF002937">
    <property type="entry name" value="PRK03584.1"/>
    <property type="match status" value="1"/>
</dbReference>
<dbReference type="Pfam" id="PF16177">
    <property type="entry name" value="ACAS_N"/>
    <property type="match status" value="1"/>
</dbReference>
<dbReference type="InterPro" id="IPR005914">
    <property type="entry name" value="Acac_CoA_synth"/>
</dbReference>
<dbReference type="Gene3D" id="3.30.300.30">
    <property type="match status" value="1"/>
</dbReference>
<dbReference type="Gene3D" id="3.40.50.12780">
    <property type="entry name" value="N-terminal domain of ligase-like"/>
    <property type="match status" value="1"/>
</dbReference>
<dbReference type="EMBL" id="BAFE01000037">
    <property type="protein sequence ID" value="GAB48079.1"/>
    <property type="molecule type" value="Genomic_DNA"/>
</dbReference>
<dbReference type="PROSITE" id="PS00455">
    <property type="entry name" value="AMP_BINDING"/>
    <property type="match status" value="1"/>
</dbReference>
<comment type="similarity">
    <text evidence="1">Belongs to the ATP-dependent AMP-binding enzyme family.</text>
</comment>
<sequence length="652" mass="70159">MSWQIENPRLARFAADAERRWARPLPDYPALHAWSVQHPEEFWASVWDDFGVVTSAPYEAVLTGGPMPHHEWFPGARLNYADQIFRHDTRDGAAVVSYEEDGTRTELSWSELEKQVRAVAGTLRGLGVGEGDRVVGYLTNGPETIVAFLATASLGAIWAVCAPDLGAATAASRLAQLEPSVLVANTAYDWAGCTYDRRAEVVDLAAATGVTALVEVPRSGLTFDGDDAPALGAGAPRVTWAEALTGAPVEATAQVPANHPLWVLFSSGTTGVPKGMVHSHAGVVAAHASMFLLAMDCGPDDTLFWYTTPNWMMWNIVVSALLVGSRTVTYEGNVAYPGPDRLWRIVADERVTMFGTSPGQLQLSAQTRLEPGRDLDLSALRAVPVTGAPAPAALNQWLREHVRADVPLLSVCGGTDVVSAFLGCSPWLPVYDGELSGPALGVDAQAWDADGNPVTDEVGELVIASPGPSMPLYFWNDPDGSRYKASYFDTYPGAWRQGDWVTRTGRGSFVVHGRSDSTLNRNGVRFGSSDIYDIVESDPAVAEAVVLGVELDGGGYRMPLFLAPAPGHELDEAELDRIRGRLRTEGSPRHVPDEIHVVRAVPHTRTGKKLEIPLKRILQGADPFAVLDPGAIDDASLVDDYVALARTWGTRG</sequence>
<dbReference type="InterPro" id="IPR025110">
    <property type="entry name" value="AMP-bd_C"/>
</dbReference>
<dbReference type="STRING" id="1089455.MOPEL_041_00230"/>
<dbReference type="GO" id="GO:0006629">
    <property type="term" value="P:lipid metabolic process"/>
    <property type="evidence" value="ECO:0007669"/>
    <property type="project" value="InterPro"/>
</dbReference>
<evidence type="ECO:0000256" key="3">
    <source>
        <dbReference type="ARBA" id="ARBA00022741"/>
    </source>
</evidence>
<evidence type="ECO:0000313" key="9">
    <source>
        <dbReference type="Proteomes" id="UP000004367"/>
    </source>
</evidence>
<evidence type="ECO:0000259" key="7">
    <source>
        <dbReference type="Pfam" id="PF16177"/>
    </source>
</evidence>
<dbReference type="InterPro" id="IPR020845">
    <property type="entry name" value="AMP-binding_CS"/>
</dbReference>
<feature type="domain" description="Acetyl-coenzyme A synthetase N-terminal" evidence="7">
    <location>
        <begin position="28"/>
        <end position="81"/>
    </location>
</feature>
<dbReference type="Pfam" id="PF00501">
    <property type="entry name" value="AMP-binding"/>
    <property type="match status" value="1"/>
</dbReference>
<proteinExistence type="inferred from homology"/>
<organism evidence="8 9">
    <name type="scientific">Mobilicoccus pelagius NBRC 104925</name>
    <dbReference type="NCBI Taxonomy" id="1089455"/>
    <lineage>
        <taxon>Bacteria</taxon>
        <taxon>Bacillati</taxon>
        <taxon>Actinomycetota</taxon>
        <taxon>Actinomycetes</taxon>
        <taxon>Micrococcales</taxon>
        <taxon>Dermatophilaceae</taxon>
        <taxon>Mobilicoccus</taxon>
    </lineage>
</organism>
<protein>
    <submittedName>
        <fullName evidence="8">Acetoacetyl-CoA synthetase</fullName>
    </submittedName>
</protein>
<accession>H5UQS1</accession>